<keyword evidence="1" id="KW-0472">Membrane</keyword>
<sequence length="133" mass="13866">MIVGSELLVVVGLCSVALGGISGFALLAAVDAPESLRRLGVVDPRRVQQLHLDWIIMGCVIGFVGLAVPTLPDWLSIPAALGGIINPLTFLPMAFSKSIAATGWFKLVSFVSFCSLCLGLVGACVWQIATLVG</sequence>
<protein>
    <recommendedName>
        <fullName evidence="4">Hydroxylaminobenzene mutase</fullName>
    </recommendedName>
</protein>
<evidence type="ECO:0000313" key="2">
    <source>
        <dbReference type="EMBL" id="TDP93426.1"/>
    </source>
</evidence>
<keyword evidence="3" id="KW-1185">Reference proteome</keyword>
<evidence type="ECO:0000256" key="1">
    <source>
        <dbReference type="SAM" id="Phobius"/>
    </source>
</evidence>
<evidence type="ECO:0000313" key="3">
    <source>
        <dbReference type="Proteomes" id="UP000295601"/>
    </source>
</evidence>
<gene>
    <name evidence="2" type="ORF">EDF62_1405</name>
</gene>
<dbReference type="OrthoDB" id="3684380at2"/>
<accession>A0A4R6S3X4</accession>
<dbReference type="Proteomes" id="UP000295601">
    <property type="component" value="Unassembled WGS sequence"/>
</dbReference>
<dbReference type="EMBL" id="SNYA01000003">
    <property type="protein sequence ID" value="TDP93426.1"/>
    <property type="molecule type" value="Genomic_DNA"/>
</dbReference>
<feature type="transmembrane region" description="Helical" evidence="1">
    <location>
        <begin position="74"/>
        <end position="95"/>
    </location>
</feature>
<keyword evidence="1" id="KW-0812">Transmembrane</keyword>
<evidence type="ECO:0008006" key="4">
    <source>
        <dbReference type="Google" id="ProtNLM"/>
    </source>
</evidence>
<dbReference type="RefSeq" id="WP_133616444.1">
    <property type="nucleotide sequence ID" value="NZ_CP080492.1"/>
</dbReference>
<comment type="caution">
    <text evidence="2">The sequence shown here is derived from an EMBL/GenBank/DDBJ whole genome shotgun (WGS) entry which is preliminary data.</text>
</comment>
<feature type="transmembrane region" description="Helical" evidence="1">
    <location>
        <begin position="6"/>
        <end position="30"/>
    </location>
</feature>
<name>A0A4R6S3X4_9MICO</name>
<organism evidence="2 3">
    <name type="scientific">Leucobacter luti</name>
    <dbReference type="NCBI Taxonomy" id="340320"/>
    <lineage>
        <taxon>Bacteria</taxon>
        <taxon>Bacillati</taxon>
        <taxon>Actinomycetota</taxon>
        <taxon>Actinomycetes</taxon>
        <taxon>Micrococcales</taxon>
        <taxon>Microbacteriaceae</taxon>
        <taxon>Leucobacter</taxon>
    </lineage>
</organism>
<dbReference type="AlphaFoldDB" id="A0A4R6S3X4"/>
<reference evidence="2 3" key="1">
    <citation type="submission" date="2019-03" db="EMBL/GenBank/DDBJ databases">
        <title>Genomic analyses of the natural microbiome of Caenorhabditis elegans.</title>
        <authorList>
            <person name="Samuel B."/>
        </authorList>
    </citation>
    <scope>NUCLEOTIDE SEQUENCE [LARGE SCALE GENOMIC DNA]</scope>
    <source>
        <strain evidence="2 3">JUb18</strain>
    </source>
</reference>
<proteinExistence type="predicted"/>
<keyword evidence="1" id="KW-1133">Transmembrane helix</keyword>
<feature type="transmembrane region" description="Helical" evidence="1">
    <location>
        <begin position="107"/>
        <end position="129"/>
    </location>
</feature>